<dbReference type="Pfam" id="PF13271">
    <property type="entry name" value="DUF4062"/>
    <property type="match status" value="1"/>
</dbReference>
<dbReference type="AlphaFoldDB" id="A0A518J1A0"/>
<organism evidence="2 3">
    <name type="scientific">Rosistilla oblonga</name>
    <dbReference type="NCBI Taxonomy" id="2527990"/>
    <lineage>
        <taxon>Bacteria</taxon>
        <taxon>Pseudomonadati</taxon>
        <taxon>Planctomycetota</taxon>
        <taxon>Planctomycetia</taxon>
        <taxon>Pirellulales</taxon>
        <taxon>Pirellulaceae</taxon>
        <taxon>Rosistilla</taxon>
    </lineage>
</organism>
<dbReference type="RefSeq" id="WP_145290222.1">
    <property type="nucleotide sequence ID" value="NZ_CP036318.1"/>
</dbReference>
<name>A0A518J1A0_9BACT</name>
<dbReference type="EMBL" id="CP036318">
    <property type="protein sequence ID" value="QDV59108.1"/>
    <property type="molecule type" value="Genomic_DNA"/>
</dbReference>
<reference evidence="2 3" key="1">
    <citation type="submission" date="2019-02" db="EMBL/GenBank/DDBJ databases">
        <title>Deep-cultivation of Planctomycetes and their phenomic and genomic characterization uncovers novel biology.</title>
        <authorList>
            <person name="Wiegand S."/>
            <person name="Jogler M."/>
            <person name="Boedeker C."/>
            <person name="Pinto D."/>
            <person name="Vollmers J."/>
            <person name="Rivas-Marin E."/>
            <person name="Kohn T."/>
            <person name="Peeters S.H."/>
            <person name="Heuer A."/>
            <person name="Rast P."/>
            <person name="Oberbeckmann S."/>
            <person name="Bunk B."/>
            <person name="Jeske O."/>
            <person name="Meyerdierks A."/>
            <person name="Storesund J.E."/>
            <person name="Kallscheuer N."/>
            <person name="Luecker S."/>
            <person name="Lage O.M."/>
            <person name="Pohl T."/>
            <person name="Merkel B.J."/>
            <person name="Hornburger P."/>
            <person name="Mueller R.-W."/>
            <person name="Bruemmer F."/>
            <person name="Labrenz M."/>
            <person name="Spormann A.M."/>
            <person name="Op den Camp H."/>
            <person name="Overmann J."/>
            <person name="Amann R."/>
            <person name="Jetten M.S.M."/>
            <person name="Mascher T."/>
            <person name="Medema M.H."/>
            <person name="Devos D.P."/>
            <person name="Kaster A.-K."/>
            <person name="Ovreas L."/>
            <person name="Rohde M."/>
            <person name="Galperin M.Y."/>
            <person name="Jogler C."/>
        </authorList>
    </citation>
    <scope>NUCLEOTIDE SEQUENCE [LARGE SCALE GENOMIC DNA]</scope>
    <source>
        <strain evidence="2 3">Mal33</strain>
    </source>
</reference>
<proteinExistence type="predicted"/>
<evidence type="ECO:0000259" key="1">
    <source>
        <dbReference type="Pfam" id="PF13271"/>
    </source>
</evidence>
<accession>A0A518J1A0</accession>
<dbReference type="Proteomes" id="UP000316770">
    <property type="component" value="Chromosome"/>
</dbReference>
<dbReference type="InterPro" id="IPR025139">
    <property type="entry name" value="DUF4062"/>
</dbReference>
<gene>
    <name evidence="2" type="ORF">Mal33_51340</name>
</gene>
<evidence type="ECO:0000313" key="2">
    <source>
        <dbReference type="EMBL" id="QDV59108.1"/>
    </source>
</evidence>
<feature type="domain" description="DUF4062" evidence="1">
    <location>
        <begin position="7"/>
        <end position="89"/>
    </location>
</feature>
<evidence type="ECO:0000313" key="3">
    <source>
        <dbReference type="Proteomes" id="UP000316770"/>
    </source>
</evidence>
<keyword evidence="3" id="KW-1185">Reference proteome</keyword>
<protein>
    <recommendedName>
        <fullName evidence="1">DUF4062 domain-containing protein</fullName>
    </recommendedName>
</protein>
<sequence>MHDKRYQIFISSTYDDLKVERSEVMQALLELDCMPGGMELFPSANEEQWNWIRKVIDESDYYLVIVANRYGSVSDQTGMSYTEMEYRYAADIGKPTIAFLHEDPTGIEAKRSEQSQTGKRKLAQFRKLCETRLVKYWNSPVDLGAKVSRSLTQLIKHEPAIGWVRADKIPEDQSAVILRLRDEISGLKSKLKESSARSRAPDNLACGTDQVEIDFSYQTKKAKTGKNGQAYWVNDDEHDGSLRTTWDDLFSCLAPDLINPASEYRIVSCINNFIEGRTHFKMQEMHPDKKIETIRIYSNVLDQIKVQLRALGLIEIEYGNDWVLTEHGDQHMIELLAQKKAEPSCEPVRPTT</sequence>